<gene>
    <name evidence="1" type="ORF">NG799_17345</name>
</gene>
<keyword evidence="2" id="KW-1185">Reference proteome</keyword>
<dbReference type="Proteomes" id="UP001525890">
    <property type="component" value="Unassembled WGS sequence"/>
</dbReference>
<name>A0ABT2MTL5_9CYAN</name>
<proteinExistence type="predicted"/>
<dbReference type="EMBL" id="JAMXFF010000027">
    <property type="protein sequence ID" value="MCT7968080.1"/>
    <property type="molecule type" value="Genomic_DNA"/>
</dbReference>
<dbReference type="EC" id="3.1.21.-" evidence="1"/>
<reference evidence="1 2" key="1">
    <citation type="journal article" date="2022" name="Front. Microbiol.">
        <title>High genomic differentiation and limited gene flow indicate recent cryptic speciation within the genus Laspinema (cyanobacteria).</title>
        <authorList>
            <person name="Stanojkovic A."/>
            <person name="Skoupy S."/>
            <person name="Skaloud P."/>
            <person name="Dvorak P."/>
        </authorList>
    </citation>
    <scope>NUCLEOTIDE SEQUENCE [LARGE SCALE GENOMIC DNA]</scope>
    <source>
        <strain evidence="1 2">D2a</strain>
    </source>
</reference>
<dbReference type="GO" id="GO:0004519">
    <property type="term" value="F:endonuclease activity"/>
    <property type="evidence" value="ECO:0007669"/>
    <property type="project" value="UniProtKB-KW"/>
</dbReference>
<organism evidence="1 2">
    <name type="scientific">Laspinema palackyanum D2a</name>
    <dbReference type="NCBI Taxonomy" id="2953684"/>
    <lineage>
        <taxon>Bacteria</taxon>
        <taxon>Bacillati</taxon>
        <taxon>Cyanobacteriota</taxon>
        <taxon>Cyanophyceae</taxon>
        <taxon>Oscillatoriophycideae</taxon>
        <taxon>Oscillatoriales</taxon>
        <taxon>Laspinemataceae</taxon>
        <taxon>Laspinema</taxon>
        <taxon>Laspinema palackyanum</taxon>
    </lineage>
</organism>
<evidence type="ECO:0000313" key="1">
    <source>
        <dbReference type="EMBL" id="MCT7968080.1"/>
    </source>
</evidence>
<comment type="caution">
    <text evidence="1">The sequence shown here is derived from an EMBL/GenBank/DDBJ whole genome shotgun (WGS) entry which is preliminary data.</text>
</comment>
<keyword evidence="1" id="KW-0255">Endonuclease</keyword>
<dbReference type="Pfam" id="PF09517">
    <property type="entry name" value="RE_Eco29kI"/>
    <property type="match status" value="1"/>
</dbReference>
<dbReference type="InterPro" id="IPR018575">
    <property type="entry name" value="Restrct_endonuc_II_Eco29kI"/>
</dbReference>
<keyword evidence="1" id="KW-0378">Hydrolase</keyword>
<keyword evidence="1" id="KW-0540">Nuclease</keyword>
<protein>
    <submittedName>
        <fullName evidence="1">Eco29kI family restriction endonuclease</fullName>
        <ecNumber evidence="1">3.1.21.-</ecNumber>
    </submittedName>
</protein>
<sequence length="215" mass="24656">MNIFDRSQHIYVSSDFDAIIKDTIRFFNGTPVHSIPISKRFSGTGVYALYCIAKSGIYSKFHRVNRTAFSLPIYIGKAVPKGWRQARQLSSINAKSYELYNRIYEHSHSINIAEGLEISDFFCRFIILEGRESDLIGTVEAALIRKYQPIWNTLIDGFGNHDPGKGRYQQAKSDWDVCHPGRPWAEKCQGIPASREDLFQSIEKFLNNLDDEEQP</sequence>
<evidence type="ECO:0000313" key="2">
    <source>
        <dbReference type="Proteomes" id="UP001525890"/>
    </source>
</evidence>
<dbReference type="GO" id="GO:0016787">
    <property type="term" value="F:hydrolase activity"/>
    <property type="evidence" value="ECO:0007669"/>
    <property type="project" value="UniProtKB-KW"/>
</dbReference>
<dbReference type="RefSeq" id="WP_368007622.1">
    <property type="nucleotide sequence ID" value="NZ_JAMXFF010000027.1"/>
</dbReference>
<accession>A0ABT2MTL5</accession>